<evidence type="ECO:0000313" key="10">
    <source>
        <dbReference type="Proteomes" id="UP000530514"/>
    </source>
</evidence>
<organism evidence="9 10">
    <name type="scientific">Thermoactinomyces daqus</name>
    <dbReference type="NCBI Taxonomy" id="1329516"/>
    <lineage>
        <taxon>Bacteria</taxon>
        <taxon>Bacillati</taxon>
        <taxon>Bacillota</taxon>
        <taxon>Bacilli</taxon>
        <taxon>Bacillales</taxon>
        <taxon>Thermoactinomycetaceae</taxon>
        <taxon>Thermoactinomyces</taxon>
    </lineage>
</organism>
<dbReference type="GO" id="GO:0070041">
    <property type="term" value="F:rRNA (uridine-C5-)-methyltransferase activity"/>
    <property type="evidence" value="ECO:0007669"/>
    <property type="project" value="TreeGrafter"/>
</dbReference>
<keyword evidence="2 6" id="KW-0489">Methyltransferase</keyword>
<dbReference type="Pfam" id="PF05958">
    <property type="entry name" value="tRNA_U5-meth_tr"/>
    <property type="match status" value="1"/>
</dbReference>
<dbReference type="InterPro" id="IPR012340">
    <property type="entry name" value="NA-bd_OB-fold"/>
</dbReference>
<evidence type="ECO:0000256" key="1">
    <source>
        <dbReference type="ARBA" id="ARBA00022485"/>
    </source>
</evidence>
<dbReference type="InterPro" id="IPR030390">
    <property type="entry name" value="MeTrfase_TrmA_AS"/>
</dbReference>
<gene>
    <name evidence="9" type="primary">rlmD</name>
    <name evidence="9" type="ORF">H1164_14875</name>
</gene>
<dbReference type="PROSITE" id="PS51687">
    <property type="entry name" value="SAM_MT_RNA_M5U"/>
    <property type="match status" value="1"/>
</dbReference>
<dbReference type="FunFam" id="2.40.50.1070:FF:000003">
    <property type="entry name" value="23S rRNA (Uracil-5-)-methyltransferase RumA"/>
    <property type="match status" value="1"/>
</dbReference>
<keyword evidence="1" id="KW-0004">4Fe-4S</keyword>
<dbReference type="InterPro" id="IPR029063">
    <property type="entry name" value="SAM-dependent_MTases_sf"/>
</dbReference>
<comment type="similarity">
    <text evidence="6">Belongs to the class I-like SAM-binding methyltransferase superfamily. RNA M5U methyltransferase family.</text>
</comment>
<feature type="binding site" evidence="6">
    <location>
        <position position="293"/>
    </location>
    <ligand>
        <name>S-adenosyl-L-methionine</name>
        <dbReference type="ChEBI" id="CHEBI:59789"/>
    </ligand>
</feature>
<dbReference type="PROSITE" id="PS01231">
    <property type="entry name" value="TRMA_2"/>
    <property type="match status" value="1"/>
</dbReference>
<feature type="domain" description="TRAM" evidence="8">
    <location>
        <begin position="11"/>
        <end position="69"/>
    </location>
</feature>
<feature type="binding site" evidence="6">
    <location>
        <position position="322"/>
    </location>
    <ligand>
        <name>S-adenosyl-L-methionine</name>
        <dbReference type="ChEBI" id="CHEBI:59789"/>
    </ligand>
</feature>
<dbReference type="AlphaFoldDB" id="A0A7W2AJR8"/>
<evidence type="ECO:0000256" key="4">
    <source>
        <dbReference type="ARBA" id="ARBA00022691"/>
    </source>
</evidence>
<keyword evidence="4 6" id="KW-0949">S-adenosyl-L-methionine</keyword>
<feature type="active site" description="Nucleophile" evidence="6">
    <location>
        <position position="418"/>
    </location>
</feature>
<dbReference type="PANTHER" id="PTHR11061:SF45">
    <property type="match status" value="1"/>
</dbReference>
<dbReference type="RefSeq" id="WP_033102406.1">
    <property type="nucleotide sequence ID" value="NZ_JPST01000066.1"/>
</dbReference>
<evidence type="ECO:0000256" key="3">
    <source>
        <dbReference type="ARBA" id="ARBA00022679"/>
    </source>
</evidence>
<comment type="caution">
    <text evidence="9">The sequence shown here is derived from an EMBL/GenBank/DDBJ whole genome shotgun (WGS) entry which is preliminary data.</text>
</comment>
<sequence>MGKTEYQHKVRLKKGQVIEVPIRRIGINGEGIGYHQQQVVFIDGAIPGEIVSARVTQVKPSFVRAKLIKWKKKSAYRVEPRCPVYHQCGGCQLQHIDRRMQRRLKRELLEEAFVKYTRLSTIPIEPTITMDDPWFYRNKAQLPVSMIAGKVVMGMYSASSRRLVDVSDCLVQHPLINKTLQTARDISEKLGISIYDEKKHEGVLRHLVARISFATGEIQLVLVTRTKTFPQEQAFVAEMCKQAPQVKSIILNHNPNRTSLVLGEKNRLLWGKEKLEERIGDLVFLLSPRAFFQLNPLQTEKLYDEVAKVAHLTGTETVVDAYCGVGTIGLWLAAKAKRVIGVEVIPDAVADAKENAKRNGIENAEFYTGQAEALLPVWAGEGLRPDVVVVDPPRTGLHDALIDTLLNLKVPRIVYVSCNPATLAKDCDRLLRGGYSLKKVVPLDMFPQTAHVESVTLMTREDQ</sequence>
<dbReference type="CDD" id="cd02440">
    <property type="entry name" value="AdoMet_MTases"/>
    <property type="match status" value="1"/>
</dbReference>
<dbReference type="OrthoDB" id="9804590at2"/>
<dbReference type="PROSITE" id="PS50926">
    <property type="entry name" value="TRAM"/>
    <property type="match status" value="1"/>
</dbReference>
<dbReference type="SUPFAM" id="SSF53335">
    <property type="entry name" value="S-adenosyl-L-methionine-dependent methyltransferases"/>
    <property type="match status" value="1"/>
</dbReference>
<dbReference type="EMBL" id="JACEIP010000030">
    <property type="protein sequence ID" value="MBA4544153.1"/>
    <property type="molecule type" value="Genomic_DNA"/>
</dbReference>
<dbReference type="FunFam" id="2.40.50.140:FF:000097">
    <property type="entry name" value="23S rRNA (uracil(1939)-C(5))-methyltransferase RlmD"/>
    <property type="match status" value="1"/>
</dbReference>
<keyword evidence="1" id="KW-0479">Metal-binding</keyword>
<evidence type="ECO:0000256" key="5">
    <source>
        <dbReference type="ARBA" id="ARBA00023014"/>
    </source>
</evidence>
<dbReference type="InterPro" id="IPR002792">
    <property type="entry name" value="TRAM_dom"/>
</dbReference>
<dbReference type="Pfam" id="PF01938">
    <property type="entry name" value="TRAM"/>
    <property type="match status" value="1"/>
</dbReference>
<dbReference type="Gene3D" id="2.40.50.140">
    <property type="entry name" value="Nucleic acid-binding proteins"/>
    <property type="match status" value="1"/>
</dbReference>
<dbReference type="InterPro" id="IPR030391">
    <property type="entry name" value="MeTrfase_TrmA_CS"/>
</dbReference>
<feature type="binding site" evidence="6">
    <location>
        <position position="343"/>
    </location>
    <ligand>
        <name>S-adenosyl-L-methionine</name>
        <dbReference type="ChEBI" id="CHEBI:59789"/>
    </ligand>
</feature>
<keyword evidence="5" id="KW-0411">Iron-sulfur</keyword>
<proteinExistence type="inferred from homology"/>
<dbReference type="GO" id="GO:0070475">
    <property type="term" value="P:rRNA base methylation"/>
    <property type="evidence" value="ECO:0007669"/>
    <property type="project" value="TreeGrafter"/>
</dbReference>
<evidence type="ECO:0000259" key="8">
    <source>
        <dbReference type="PROSITE" id="PS50926"/>
    </source>
</evidence>
<evidence type="ECO:0000256" key="6">
    <source>
        <dbReference type="PROSITE-ProRule" id="PRU01024"/>
    </source>
</evidence>
<name>A0A7W2AJR8_9BACL</name>
<dbReference type="NCBIfam" id="TIGR00479">
    <property type="entry name" value="rumA"/>
    <property type="match status" value="1"/>
</dbReference>
<accession>A0A7W2AJR8</accession>
<dbReference type="PROSITE" id="PS01230">
    <property type="entry name" value="TRMA_1"/>
    <property type="match status" value="1"/>
</dbReference>
<dbReference type="EC" id="2.1.1.190" evidence="9"/>
<dbReference type="SUPFAM" id="SSF50249">
    <property type="entry name" value="Nucleic acid-binding proteins"/>
    <property type="match status" value="1"/>
</dbReference>
<dbReference type="PANTHER" id="PTHR11061">
    <property type="entry name" value="RNA M5U METHYLTRANSFERASE"/>
    <property type="match status" value="1"/>
</dbReference>
<keyword evidence="1" id="KW-0408">Iron</keyword>
<keyword evidence="10" id="KW-1185">Reference proteome</keyword>
<feature type="binding site" evidence="6">
    <location>
        <position position="391"/>
    </location>
    <ligand>
        <name>S-adenosyl-L-methionine</name>
        <dbReference type="ChEBI" id="CHEBI:59789"/>
    </ligand>
</feature>
<evidence type="ECO:0000256" key="2">
    <source>
        <dbReference type="ARBA" id="ARBA00022603"/>
    </source>
</evidence>
<feature type="active site" evidence="7">
    <location>
        <position position="418"/>
    </location>
</feature>
<dbReference type="FunFam" id="3.40.50.150:FF:000009">
    <property type="entry name" value="23S rRNA (Uracil(1939)-C(5))-methyltransferase RlmD"/>
    <property type="match status" value="1"/>
</dbReference>
<dbReference type="InterPro" id="IPR010280">
    <property type="entry name" value="U5_MeTrfase_fam"/>
</dbReference>
<dbReference type="GO" id="GO:0051539">
    <property type="term" value="F:4 iron, 4 sulfur cluster binding"/>
    <property type="evidence" value="ECO:0007669"/>
    <property type="project" value="UniProtKB-KW"/>
</dbReference>
<protein>
    <submittedName>
        <fullName evidence="9">23S rRNA (Uracil(1939)-C(5))-methyltransferase RlmD</fullName>
        <ecNumber evidence="9">2.1.1.190</ecNumber>
    </submittedName>
</protein>
<evidence type="ECO:0000313" key="9">
    <source>
        <dbReference type="EMBL" id="MBA4544153.1"/>
    </source>
</evidence>
<dbReference type="Gene3D" id="2.40.50.1070">
    <property type="match status" value="1"/>
</dbReference>
<reference evidence="9 10" key="1">
    <citation type="submission" date="2020-07" db="EMBL/GenBank/DDBJ databases">
        <authorList>
            <person name="Feng H."/>
        </authorList>
    </citation>
    <scope>NUCLEOTIDE SEQUENCE [LARGE SCALE GENOMIC DNA]</scope>
    <source>
        <strain evidence="10">s-11</strain>
    </source>
</reference>
<evidence type="ECO:0000256" key="7">
    <source>
        <dbReference type="PROSITE-ProRule" id="PRU10015"/>
    </source>
</evidence>
<dbReference type="Gene3D" id="3.40.50.150">
    <property type="entry name" value="Vaccinia Virus protein VP39"/>
    <property type="match status" value="1"/>
</dbReference>
<keyword evidence="3 6" id="KW-0808">Transferase</keyword>
<dbReference type="Proteomes" id="UP000530514">
    <property type="component" value="Unassembled WGS sequence"/>
</dbReference>